<dbReference type="PANTHER" id="PTHR46429">
    <property type="entry name" value="23S RRNA (GUANOSINE-2'-O-)-METHYLTRANSFERASE RLMB"/>
    <property type="match status" value="1"/>
</dbReference>
<dbReference type="NCBIfam" id="TIGR00186">
    <property type="entry name" value="rRNA_methyl_3"/>
    <property type="match status" value="1"/>
</dbReference>
<feature type="domain" description="RNA 2-O ribose methyltransferase substrate binding" evidence="7">
    <location>
        <begin position="6"/>
        <end position="82"/>
    </location>
</feature>
<dbReference type="RefSeq" id="WP_386025872.1">
    <property type="nucleotide sequence ID" value="NZ_JBHUHX010000016.1"/>
</dbReference>
<comment type="caution">
    <text evidence="8">The sequence shown here is derived from an EMBL/GenBank/DDBJ whole genome shotgun (WGS) entry which is preliminary data.</text>
</comment>
<dbReference type="InterPro" id="IPR004441">
    <property type="entry name" value="rRNA_MeTrfase_TrmH"/>
</dbReference>
<evidence type="ECO:0000256" key="2">
    <source>
        <dbReference type="ARBA" id="ARBA00022552"/>
    </source>
</evidence>
<dbReference type="CDD" id="cd18103">
    <property type="entry name" value="SpoU-like_RlmB"/>
    <property type="match status" value="1"/>
</dbReference>
<keyword evidence="3 6" id="KW-0489">Methyltransferase</keyword>
<evidence type="ECO:0000256" key="5">
    <source>
        <dbReference type="ARBA" id="ARBA00022691"/>
    </source>
</evidence>
<evidence type="ECO:0000256" key="1">
    <source>
        <dbReference type="ARBA" id="ARBA00022490"/>
    </source>
</evidence>
<comment type="subcellular location">
    <subcellularLocation>
        <location evidence="6">Cytoplasm</location>
    </subcellularLocation>
</comment>
<gene>
    <name evidence="6 8" type="primary">rlmB</name>
    <name evidence="8" type="ORF">ACFSJC_09065</name>
</gene>
<dbReference type="Pfam" id="PF00588">
    <property type="entry name" value="SpoU_methylase"/>
    <property type="match status" value="1"/>
</dbReference>
<dbReference type="Pfam" id="PF08032">
    <property type="entry name" value="SpoU_sub_bind"/>
    <property type="match status" value="1"/>
</dbReference>
<keyword evidence="1 6" id="KW-0963">Cytoplasm</keyword>
<comment type="similarity">
    <text evidence="6">Belongs to the class IV-like SAM-binding methyltransferase superfamily. RNA methyltransferase TrmH family. RlmB subfamily.</text>
</comment>
<keyword evidence="5 6" id="KW-0949">S-adenosyl-L-methionine</keyword>
<dbReference type="Gene3D" id="3.30.1330.30">
    <property type="match status" value="1"/>
</dbReference>
<feature type="binding site" evidence="6">
    <location>
        <position position="199"/>
    </location>
    <ligand>
        <name>S-adenosyl-L-methionine</name>
        <dbReference type="ChEBI" id="CHEBI:59789"/>
    </ligand>
</feature>
<dbReference type="HAMAP" id="MF_01887">
    <property type="entry name" value="23SrRNA_methyltr_B"/>
    <property type="match status" value="1"/>
</dbReference>
<accession>A0ABW4Y750</accession>
<dbReference type="InterPro" id="IPR001537">
    <property type="entry name" value="SpoU_MeTrfase"/>
</dbReference>
<comment type="catalytic activity">
    <reaction evidence="6">
        <text>guanosine(2251) in 23S rRNA + S-adenosyl-L-methionine = 2'-O-methylguanosine(2251) in 23S rRNA + S-adenosyl-L-homocysteine + H(+)</text>
        <dbReference type="Rhea" id="RHEA:24140"/>
        <dbReference type="Rhea" id="RHEA-COMP:10239"/>
        <dbReference type="Rhea" id="RHEA-COMP:10241"/>
        <dbReference type="ChEBI" id="CHEBI:15378"/>
        <dbReference type="ChEBI" id="CHEBI:57856"/>
        <dbReference type="ChEBI" id="CHEBI:59789"/>
        <dbReference type="ChEBI" id="CHEBI:74269"/>
        <dbReference type="ChEBI" id="CHEBI:74445"/>
        <dbReference type="EC" id="2.1.1.185"/>
    </reaction>
</comment>
<feature type="binding site" evidence="6">
    <location>
        <position position="219"/>
    </location>
    <ligand>
        <name>S-adenosyl-L-methionine</name>
        <dbReference type="ChEBI" id="CHEBI:59789"/>
    </ligand>
</feature>
<keyword evidence="2 6" id="KW-0698">rRNA processing</keyword>
<organism evidence="8 9">
    <name type="scientific">Thiorhodococcus fuscus</name>
    <dbReference type="NCBI Taxonomy" id="527200"/>
    <lineage>
        <taxon>Bacteria</taxon>
        <taxon>Pseudomonadati</taxon>
        <taxon>Pseudomonadota</taxon>
        <taxon>Gammaproteobacteria</taxon>
        <taxon>Chromatiales</taxon>
        <taxon>Chromatiaceae</taxon>
        <taxon>Thiorhodococcus</taxon>
    </lineage>
</organism>
<dbReference type="InterPro" id="IPR024915">
    <property type="entry name" value="23S_rRNA_MeTrfase_RlmB"/>
</dbReference>
<evidence type="ECO:0000256" key="6">
    <source>
        <dbReference type="HAMAP-Rule" id="MF_01887"/>
    </source>
</evidence>
<dbReference type="EMBL" id="JBHUHX010000016">
    <property type="protein sequence ID" value="MFD2111987.1"/>
    <property type="molecule type" value="Genomic_DNA"/>
</dbReference>
<feature type="binding site" evidence="6">
    <location>
        <position position="228"/>
    </location>
    <ligand>
        <name>S-adenosyl-L-methionine</name>
        <dbReference type="ChEBI" id="CHEBI:59789"/>
    </ligand>
</feature>
<dbReference type="SUPFAM" id="SSF55315">
    <property type="entry name" value="L30e-like"/>
    <property type="match status" value="1"/>
</dbReference>
<dbReference type="Proteomes" id="UP001597337">
    <property type="component" value="Unassembled WGS sequence"/>
</dbReference>
<keyword evidence="9" id="KW-1185">Reference proteome</keyword>
<evidence type="ECO:0000256" key="3">
    <source>
        <dbReference type="ARBA" id="ARBA00022603"/>
    </source>
</evidence>
<dbReference type="SUPFAM" id="SSF75217">
    <property type="entry name" value="alpha/beta knot"/>
    <property type="match status" value="1"/>
</dbReference>
<dbReference type="SMART" id="SM00967">
    <property type="entry name" value="SpoU_sub_bind"/>
    <property type="match status" value="1"/>
</dbReference>
<evidence type="ECO:0000313" key="9">
    <source>
        <dbReference type="Proteomes" id="UP001597337"/>
    </source>
</evidence>
<evidence type="ECO:0000256" key="4">
    <source>
        <dbReference type="ARBA" id="ARBA00022679"/>
    </source>
</evidence>
<comment type="function">
    <text evidence="6">Specifically methylates the ribose of guanosine 2251 in 23S rRNA.</text>
</comment>
<dbReference type="EC" id="2.1.1.185" evidence="6"/>
<name>A0ABW4Y750_9GAMM</name>
<reference evidence="9" key="1">
    <citation type="journal article" date="2019" name="Int. J. Syst. Evol. Microbiol.">
        <title>The Global Catalogue of Microorganisms (GCM) 10K type strain sequencing project: providing services to taxonomists for standard genome sequencing and annotation.</title>
        <authorList>
            <consortium name="The Broad Institute Genomics Platform"/>
            <consortium name="The Broad Institute Genome Sequencing Center for Infectious Disease"/>
            <person name="Wu L."/>
            <person name="Ma J."/>
        </authorList>
    </citation>
    <scope>NUCLEOTIDE SEQUENCE [LARGE SCALE GENOMIC DNA]</scope>
    <source>
        <strain evidence="9">KACC 12597</strain>
    </source>
</reference>
<dbReference type="InterPro" id="IPR029028">
    <property type="entry name" value="Alpha/beta_knot_MTases"/>
</dbReference>
<protein>
    <recommendedName>
        <fullName evidence="6">23S rRNA (guanosine-2'-O-)-methyltransferase RlmB</fullName>
        <ecNumber evidence="6">2.1.1.185</ecNumber>
    </recommendedName>
    <alternativeName>
        <fullName evidence="6">23S rRNA (guanosine2251 2'-O)-methyltransferase</fullName>
    </alternativeName>
    <alternativeName>
        <fullName evidence="6">23S rRNA Gm2251 2'-O-methyltransferase</fullName>
    </alternativeName>
</protein>
<dbReference type="InterPro" id="IPR029026">
    <property type="entry name" value="tRNA_m1G_MTases_N"/>
</dbReference>
<dbReference type="InterPro" id="IPR029064">
    <property type="entry name" value="Ribosomal_eL30-like_sf"/>
</dbReference>
<evidence type="ECO:0000259" key="7">
    <source>
        <dbReference type="SMART" id="SM00967"/>
    </source>
</evidence>
<dbReference type="Gene3D" id="3.40.1280.10">
    <property type="match status" value="1"/>
</dbReference>
<proteinExistence type="inferred from homology"/>
<dbReference type="InterPro" id="IPR013123">
    <property type="entry name" value="SpoU_subst-bd"/>
</dbReference>
<sequence>MKDHSSVAGIHSVRSALKFGSEGVGELWLERTRRDRRLGELADLAREGGVKVRLMDRDDLDKAVSGAKHQGAVAWVRVPVSLTEQDLSAHLDRIEGPPFLLLLDEVQDPHNLGACLRTAEAVGAHAVIAPKDNAVGLTPVVCKVASGAAETMPYYQVTNLARTMDTLKSRGIWLTGTAGEASTDLYAADLVGPLGLVMGSEGTGMRRLTRERCDTLVRLPMHGCVESLNVSVATGICLYEALRQRRHA</sequence>
<keyword evidence="4 6" id="KW-0808">Transferase</keyword>
<dbReference type="PANTHER" id="PTHR46429:SF1">
    <property type="entry name" value="23S RRNA (GUANOSINE-2'-O-)-METHYLTRANSFERASE RLMB"/>
    <property type="match status" value="1"/>
</dbReference>
<evidence type="ECO:0000313" key="8">
    <source>
        <dbReference type="EMBL" id="MFD2111987.1"/>
    </source>
</evidence>